<dbReference type="HOGENOM" id="CLU_3382736_0_0_11"/>
<dbReference type="Proteomes" id="UP000006461">
    <property type="component" value="Chromosome"/>
</dbReference>
<reference evidence="1 2" key="1">
    <citation type="journal article" date="2012" name="J. Bacteriol.">
        <title>Genome Sequence of Radiation-Resistant Modestobacter marinus Strain BC501, a Representative Actinobacterium That Thrives on Calcareous Stone Surfaces.</title>
        <authorList>
            <person name="Normand P."/>
            <person name="Gury J."/>
            <person name="Pujic P."/>
            <person name="Chouaia B."/>
            <person name="Crotti E."/>
            <person name="Brusetti L."/>
            <person name="Daffonchio D."/>
            <person name="Vacherie B."/>
            <person name="Barbe V."/>
            <person name="Medigue C."/>
            <person name="Calteau A."/>
            <person name="Ghodhbane-Gtari F."/>
            <person name="Essoussi I."/>
            <person name="Nouioui I."/>
            <person name="Abbassi-Ghozzi I."/>
            <person name="Gtari M."/>
        </authorList>
    </citation>
    <scope>NUCLEOTIDE SEQUENCE [LARGE SCALE GENOMIC DNA]</scope>
    <source>
        <strain evidence="2">BC 501</strain>
    </source>
</reference>
<dbReference type="KEGG" id="mmar:MODMU_3757"/>
<sequence length="33" mass="3643">MAADGSLAYVQRQPVTSLQEFEQLVRDHLGVAL</sequence>
<keyword evidence="2" id="KW-1185">Reference proteome</keyword>
<organism evidence="1 2">
    <name type="scientific">Modestobacter italicus (strain DSM 44449 / CECT 9708 / BC 501)</name>
    <dbReference type="NCBI Taxonomy" id="2732864"/>
    <lineage>
        <taxon>Bacteria</taxon>
        <taxon>Bacillati</taxon>
        <taxon>Actinomycetota</taxon>
        <taxon>Actinomycetes</taxon>
        <taxon>Geodermatophilales</taxon>
        <taxon>Geodermatophilaceae</taxon>
        <taxon>Modestobacter</taxon>
    </lineage>
</organism>
<accession>I4F0K1</accession>
<dbReference type="AlphaFoldDB" id="I4F0K1"/>
<evidence type="ECO:0000313" key="1">
    <source>
        <dbReference type="EMBL" id="CCH89164.1"/>
    </source>
</evidence>
<dbReference type="EMBL" id="FO203431">
    <property type="protein sequence ID" value="CCH89164.1"/>
    <property type="molecule type" value="Genomic_DNA"/>
</dbReference>
<gene>
    <name evidence="1" type="ordered locus">MODMU_3757</name>
</gene>
<evidence type="ECO:0000313" key="2">
    <source>
        <dbReference type="Proteomes" id="UP000006461"/>
    </source>
</evidence>
<proteinExistence type="predicted"/>
<name>I4F0K1_MODI5</name>
<protein>
    <submittedName>
        <fullName evidence="1">Uncharacterized protein</fullName>
    </submittedName>
</protein>